<dbReference type="Proteomes" id="UP000199181">
    <property type="component" value="Unassembled WGS sequence"/>
</dbReference>
<dbReference type="InterPro" id="IPR013783">
    <property type="entry name" value="Ig-like_fold"/>
</dbReference>
<dbReference type="Pfam" id="PF16403">
    <property type="entry name" value="Bact_surface_Ig-like"/>
    <property type="match status" value="1"/>
</dbReference>
<protein>
    <recommendedName>
        <fullName evidence="1">Pesticidal crystal protein Cry22Aa Ig-like domain-containing protein</fullName>
    </recommendedName>
</protein>
<dbReference type="EMBL" id="FOIJ01000003">
    <property type="protein sequence ID" value="SET45574.1"/>
    <property type="molecule type" value="Genomic_DNA"/>
</dbReference>
<organism evidence="2 3">
    <name type="scientific">Stigmatella erecta</name>
    <dbReference type="NCBI Taxonomy" id="83460"/>
    <lineage>
        <taxon>Bacteria</taxon>
        <taxon>Pseudomonadati</taxon>
        <taxon>Myxococcota</taxon>
        <taxon>Myxococcia</taxon>
        <taxon>Myxococcales</taxon>
        <taxon>Cystobacterineae</taxon>
        <taxon>Archangiaceae</taxon>
        <taxon>Stigmatella</taxon>
    </lineage>
</organism>
<feature type="domain" description="Pesticidal crystal protein Cry22Aa Ig-like" evidence="1">
    <location>
        <begin position="523"/>
        <end position="593"/>
    </location>
</feature>
<evidence type="ECO:0000313" key="2">
    <source>
        <dbReference type="EMBL" id="SET45574.1"/>
    </source>
</evidence>
<evidence type="ECO:0000259" key="1">
    <source>
        <dbReference type="Pfam" id="PF16403"/>
    </source>
</evidence>
<reference evidence="3" key="1">
    <citation type="submission" date="2016-10" db="EMBL/GenBank/DDBJ databases">
        <authorList>
            <person name="Varghese N."/>
            <person name="Submissions S."/>
        </authorList>
    </citation>
    <scope>NUCLEOTIDE SEQUENCE [LARGE SCALE GENOMIC DNA]</scope>
    <source>
        <strain evidence="3">DSM 16858</strain>
    </source>
</reference>
<dbReference type="Gene3D" id="2.60.40.10">
    <property type="entry name" value="Immunoglobulins"/>
    <property type="match status" value="1"/>
</dbReference>
<dbReference type="InterPro" id="IPR032179">
    <property type="entry name" value="Cry22Aa_Ig-like"/>
</dbReference>
<keyword evidence="3" id="KW-1185">Reference proteome</keyword>
<sequence>MNVSLSLLKSPTLSCRLAVCALLGTLAACGPTEPARHELTKEEGTVATLPRALTVSPEVPLPTEVYIETQRMPAVAAGNGLYLVVRKEFFGGKPGLRAVRVRAADGAVLDATPIMLDSHPYASDEVLTDPSVAFDGTNFLVIYSWYRLSNLTAYNEIKSVRVRASDGAVLGEASFSFYGTRDSYRPSVAFDGQNYLGVWEGWTVPRNGNPTQFLLNGLRMRPSGERVDDISFAIAPNGYKPQLAYGGGSYLMVWSEGSFTGPLRATRLSPAGASGPMATLTVAGAGGHTPVLASDGSNFLVVWNEAGGVLKAKRVSLSQWRVLDDTAFTVGTGATSSASVLFDAGSFRVTYAGTRGGAPKVISTRVQVTGEVGPEQILVDLHPSTGAERPAVASLGADQNLVAYTEFDPSRNRTFIRARRFSDPQGVPCTPGAPTLTVHGGTELTLECGPGAYADLGAQAADGCGNPVAVHAYNTGADAMGPGPNLGAEGTYSVSYAAWNAQGDVSVTRTVHVEDRTAPVLVLKGAAHQTHTCGSLWVDPGVEATDACYGNLAATVWHTGEVNGWAEGTYTVTYSLTDSGGNTATPVTRTVDVVDCPW</sequence>
<dbReference type="AlphaFoldDB" id="A0A1I0EKS4"/>
<accession>A0A1I0EKS4</accession>
<evidence type="ECO:0000313" key="3">
    <source>
        <dbReference type="Proteomes" id="UP000199181"/>
    </source>
</evidence>
<name>A0A1I0EKS4_9BACT</name>
<proteinExistence type="predicted"/>
<gene>
    <name evidence="2" type="ORF">SAMN05443639_10312</name>
</gene>
<dbReference type="RefSeq" id="WP_093517436.1">
    <property type="nucleotide sequence ID" value="NZ_FOIJ01000003.1"/>
</dbReference>